<dbReference type="EMBL" id="BX284606">
    <property type="protein sequence ID" value="CCD69738.1"/>
    <property type="molecule type" value="Genomic_DNA"/>
</dbReference>
<evidence type="ECO:0000313" key="2">
    <source>
        <dbReference type="Proteomes" id="UP000001940"/>
    </source>
</evidence>
<dbReference type="HOGENOM" id="CLU_3280021_0_0_1"/>
<dbReference type="KEGG" id="cel:CELE_F19G12.8"/>
<dbReference type="CTD" id="13219279"/>
<dbReference type="AlphaFoldDB" id="F5GU50"/>
<dbReference type="WormBase" id="F19G12.8">
    <property type="protein sequence ID" value="CE45188"/>
    <property type="gene ID" value="WBGene00195184"/>
</dbReference>
<dbReference type="SMR" id="F5GU50"/>
<name>F5GU50_CAEEL</name>
<dbReference type="GeneID" id="13219279"/>
<gene>
    <name evidence="1" type="ORF">CELE_F19G12.8</name>
    <name evidence="1 3" type="ORF">F19G12.8</name>
</gene>
<protein>
    <submittedName>
        <fullName evidence="1">Uncharacterized protein</fullName>
    </submittedName>
</protein>
<dbReference type="Bgee" id="WBGene00195184">
    <property type="expression patterns" value="Expressed in pharyngeal muscle cell (C elegans) and 1 other cell type or tissue"/>
</dbReference>
<dbReference type="InParanoid" id="F5GU50"/>
<accession>F5GU50</accession>
<dbReference type="PaxDb" id="6239-F19G12.8"/>
<evidence type="ECO:0000313" key="1">
    <source>
        <dbReference type="EMBL" id="CCD69738.1"/>
    </source>
</evidence>
<dbReference type="Proteomes" id="UP000001940">
    <property type="component" value="Chromosome X"/>
</dbReference>
<dbReference type="RefSeq" id="NP_001256982.1">
    <property type="nucleotide sequence ID" value="NM_001270053.1"/>
</dbReference>
<reference evidence="1 2" key="1">
    <citation type="journal article" date="1998" name="Science">
        <title>Genome sequence of the nematode C. elegans: a platform for investigating biology.</title>
        <authorList>
            <consortium name="The C. elegans sequencing consortium"/>
            <person name="Sulson J.E."/>
            <person name="Waterston R."/>
        </authorList>
    </citation>
    <scope>NUCLEOTIDE SEQUENCE [LARGE SCALE GENOMIC DNA]</scope>
    <source>
        <strain evidence="1 2">Bristol N2</strain>
    </source>
</reference>
<organism evidence="1 2">
    <name type="scientific">Caenorhabditis elegans</name>
    <dbReference type="NCBI Taxonomy" id="6239"/>
    <lineage>
        <taxon>Eukaryota</taxon>
        <taxon>Metazoa</taxon>
        <taxon>Ecdysozoa</taxon>
        <taxon>Nematoda</taxon>
        <taxon>Chromadorea</taxon>
        <taxon>Rhabditida</taxon>
        <taxon>Rhabditina</taxon>
        <taxon>Rhabditomorpha</taxon>
        <taxon>Rhabditoidea</taxon>
        <taxon>Rhabditidae</taxon>
        <taxon>Peloderinae</taxon>
        <taxon>Caenorhabditis</taxon>
    </lineage>
</organism>
<sequence>MHYYDCGITQKLTLSMKRSVISELRRKKNVYNDLNMPGHDG</sequence>
<dbReference type="AGR" id="WB:WBGene00195184"/>
<evidence type="ECO:0000313" key="3">
    <source>
        <dbReference type="WormBase" id="F19G12.8"/>
    </source>
</evidence>
<proteinExistence type="predicted"/>
<keyword evidence="2" id="KW-1185">Reference proteome</keyword>